<evidence type="ECO:0000256" key="2">
    <source>
        <dbReference type="ARBA" id="ARBA00022448"/>
    </source>
</evidence>
<evidence type="ECO:0000313" key="8">
    <source>
        <dbReference type="EMBL" id="MCC9296666.1"/>
    </source>
</evidence>
<comment type="subcellular location">
    <subcellularLocation>
        <location evidence="1">Cell membrane</location>
        <topology evidence="1">Multi-pass membrane protein</topology>
    </subcellularLocation>
</comment>
<accession>A0ABS8NA40</accession>
<sequence>MRNIDVNNVIENSKFNNFFFIITGLLSLVVIFDGYDMGIYGVTLPLIMKELSLTATQVGFLASAGMVGMMIGALFFGSLADVIGRKKIIIIGIFIYSVFNGLVGFIHSALIFAVLRFIAGLGMGAITPVIVSLVSEYSPKVNRTLIISLVVLGIPIGQLLASLAGVAFLSTQGWRVFYYATFISLIVMFLIISHIPESMKFYVAKGKTNDIKKALSKADPQFVFSDQDVYRVSTLNSEKASIISLFEKKYVRNTILIWIVFFCNLYLFFGVSTWLPKLMTIMGYTLTSSIAFLGIFLVGSIIGGIVFGILGDKLGYKALLSLVYIASAILVSLLSFKTNMVLFYILLFLAGATVSSAQNLTLAIVPEFYPISIRGTAMGWGSAISRLGSAVAPIIIGILVQVNFSMPLVFESFIIPAIIGCVAILLTKKD</sequence>
<dbReference type="RefSeq" id="WP_229982108.1">
    <property type="nucleotide sequence ID" value="NZ_JAJJPB010000041.1"/>
</dbReference>
<keyword evidence="9" id="KW-1185">Reference proteome</keyword>
<dbReference type="Proteomes" id="UP001165422">
    <property type="component" value="Unassembled WGS sequence"/>
</dbReference>
<feature type="transmembrane region" description="Helical" evidence="6">
    <location>
        <begin position="55"/>
        <end position="76"/>
    </location>
</feature>
<dbReference type="PROSITE" id="PS00217">
    <property type="entry name" value="SUGAR_TRANSPORT_2"/>
    <property type="match status" value="1"/>
</dbReference>
<keyword evidence="4 6" id="KW-1133">Transmembrane helix</keyword>
<evidence type="ECO:0000313" key="9">
    <source>
        <dbReference type="Proteomes" id="UP001165422"/>
    </source>
</evidence>
<feature type="transmembrane region" description="Helical" evidence="6">
    <location>
        <begin position="255"/>
        <end position="275"/>
    </location>
</feature>
<evidence type="ECO:0000256" key="6">
    <source>
        <dbReference type="SAM" id="Phobius"/>
    </source>
</evidence>
<evidence type="ECO:0000256" key="3">
    <source>
        <dbReference type="ARBA" id="ARBA00022692"/>
    </source>
</evidence>
<evidence type="ECO:0000259" key="7">
    <source>
        <dbReference type="PROSITE" id="PS50850"/>
    </source>
</evidence>
<dbReference type="Gene3D" id="1.20.1250.20">
    <property type="entry name" value="MFS general substrate transporter like domains"/>
    <property type="match status" value="1"/>
</dbReference>
<feature type="transmembrane region" description="Helical" evidence="6">
    <location>
        <begin position="176"/>
        <end position="195"/>
    </location>
</feature>
<dbReference type="InterPro" id="IPR036259">
    <property type="entry name" value="MFS_trans_sf"/>
</dbReference>
<dbReference type="InterPro" id="IPR005829">
    <property type="entry name" value="Sugar_transporter_CS"/>
</dbReference>
<keyword evidence="3 6" id="KW-0812">Transmembrane</keyword>
<organism evidence="8 9">
    <name type="scientific">Clostridium aromativorans</name>
    <dbReference type="NCBI Taxonomy" id="2836848"/>
    <lineage>
        <taxon>Bacteria</taxon>
        <taxon>Bacillati</taxon>
        <taxon>Bacillota</taxon>
        <taxon>Clostridia</taxon>
        <taxon>Eubacteriales</taxon>
        <taxon>Clostridiaceae</taxon>
        <taxon>Clostridium</taxon>
    </lineage>
</organism>
<feature type="transmembrane region" description="Helical" evidence="6">
    <location>
        <begin position="281"/>
        <end position="311"/>
    </location>
</feature>
<reference evidence="8" key="1">
    <citation type="submission" date="2021-11" db="EMBL/GenBank/DDBJ databases">
        <authorList>
            <person name="Qingchun L."/>
            <person name="Dong Z."/>
            <person name="Zongwei Q."/>
            <person name="Jia Z."/>
            <person name="Duotao L."/>
        </authorList>
    </citation>
    <scope>NUCLEOTIDE SEQUENCE</scope>
    <source>
        <strain evidence="8">WLY-B-L2</strain>
    </source>
</reference>
<feature type="transmembrane region" description="Helical" evidence="6">
    <location>
        <begin position="88"/>
        <end position="107"/>
    </location>
</feature>
<feature type="transmembrane region" description="Helical" evidence="6">
    <location>
        <begin position="318"/>
        <end position="336"/>
    </location>
</feature>
<dbReference type="Pfam" id="PF07690">
    <property type="entry name" value="MFS_1"/>
    <property type="match status" value="1"/>
</dbReference>
<gene>
    <name evidence="8" type="ORF">LN736_17655</name>
</gene>
<evidence type="ECO:0000256" key="1">
    <source>
        <dbReference type="ARBA" id="ARBA00004651"/>
    </source>
</evidence>
<dbReference type="PANTHER" id="PTHR23508:SF10">
    <property type="entry name" value="CARBOXYLIC ACID TRANSPORTER PROTEIN HOMOLOG"/>
    <property type="match status" value="1"/>
</dbReference>
<dbReference type="InterPro" id="IPR011701">
    <property type="entry name" value="MFS"/>
</dbReference>
<dbReference type="EMBL" id="JAJJPB010000041">
    <property type="protein sequence ID" value="MCC9296666.1"/>
    <property type="molecule type" value="Genomic_DNA"/>
</dbReference>
<feature type="transmembrane region" description="Helical" evidence="6">
    <location>
        <begin position="15"/>
        <end position="35"/>
    </location>
</feature>
<protein>
    <submittedName>
        <fullName evidence="8">MFS transporter</fullName>
    </submittedName>
</protein>
<keyword evidence="2" id="KW-0813">Transport</keyword>
<proteinExistence type="predicted"/>
<keyword evidence="5 6" id="KW-0472">Membrane</keyword>
<dbReference type="SUPFAM" id="SSF103473">
    <property type="entry name" value="MFS general substrate transporter"/>
    <property type="match status" value="1"/>
</dbReference>
<feature type="transmembrane region" description="Helical" evidence="6">
    <location>
        <begin position="377"/>
        <end position="402"/>
    </location>
</feature>
<evidence type="ECO:0000256" key="4">
    <source>
        <dbReference type="ARBA" id="ARBA00022989"/>
    </source>
</evidence>
<dbReference type="PROSITE" id="PS50850">
    <property type="entry name" value="MFS"/>
    <property type="match status" value="1"/>
</dbReference>
<feature type="transmembrane region" description="Helical" evidence="6">
    <location>
        <begin position="113"/>
        <end position="134"/>
    </location>
</feature>
<feature type="transmembrane region" description="Helical" evidence="6">
    <location>
        <begin position="408"/>
        <end position="427"/>
    </location>
</feature>
<comment type="caution">
    <text evidence="8">The sequence shown here is derived from an EMBL/GenBank/DDBJ whole genome shotgun (WGS) entry which is preliminary data.</text>
</comment>
<feature type="transmembrane region" description="Helical" evidence="6">
    <location>
        <begin position="342"/>
        <end position="365"/>
    </location>
</feature>
<evidence type="ECO:0000256" key="5">
    <source>
        <dbReference type="ARBA" id="ARBA00023136"/>
    </source>
</evidence>
<feature type="transmembrane region" description="Helical" evidence="6">
    <location>
        <begin position="146"/>
        <end position="170"/>
    </location>
</feature>
<feature type="domain" description="Major facilitator superfamily (MFS) profile" evidence="7">
    <location>
        <begin position="22"/>
        <end position="430"/>
    </location>
</feature>
<name>A0ABS8NA40_9CLOT</name>
<dbReference type="PANTHER" id="PTHR23508">
    <property type="entry name" value="CARBOXYLIC ACID TRANSPORTER PROTEIN HOMOLOG"/>
    <property type="match status" value="1"/>
</dbReference>
<dbReference type="InterPro" id="IPR020846">
    <property type="entry name" value="MFS_dom"/>
</dbReference>